<reference evidence="5 6" key="1">
    <citation type="journal article" date="2018" name="Nat. Biotechnol.">
        <title>A standardized bacterial taxonomy based on genome phylogeny substantially revises the tree of life.</title>
        <authorList>
            <person name="Parks D.H."/>
            <person name="Chuvochina M."/>
            <person name="Waite D.W."/>
            <person name="Rinke C."/>
            <person name="Skarshewski A."/>
            <person name="Chaumeil P.A."/>
            <person name="Hugenholtz P."/>
        </authorList>
    </citation>
    <scope>NUCLEOTIDE SEQUENCE [LARGE SCALE GENOMIC DNA]</scope>
    <source>
        <strain evidence="5">UBA9049</strain>
    </source>
</reference>
<dbReference type="InterPro" id="IPR004528">
    <property type="entry name" value="KdsB"/>
</dbReference>
<dbReference type="GO" id="GO:0008690">
    <property type="term" value="F:3-deoxy-manno-octulosonate cytidylyltransferase activity"/>
    <property type="evidence" value="ECO:0007669"/>
    <property type="project" value="InterPro"/>
</dbReference>
<protein>
    <submittedName>
        <fullName evidence="5">3-deoxy-manno-octulosonate cytidylyltransferase</fullName>
    </submittedName>
</protein>
<dbReference type="InterPro" id="IPR003329">
    <property type="entry name" value="Cytidylyl_trans"/>
</dbReference>
<proteinExistence type="inferred from homology"/>
<evidence type="ECO:0000313" key="6">
    <source>
        <dbReference type="Proteomes" id="UP000261325"/>
    </source>
</evidence>
<sequence>IAGKPMIQHVCERANESRASRVVVATDDARIEEACRGFGAEVIMTSPNHASGTDRLEEVARKLQLDPDHRVVNVQGDEPLIPPELINQVADNLEQYQEAAIATLCERIHDARQVFNPNVVKVVFDARGMAHYFSRAPIPWARDFWPAGAATQDVDLPDGIGYFRHIGIYGYRASVLSEFVTWLPAPTERVESLEQLRALYNGALIHVDVADRPPAPGVDTEEDLARLRALMEKGGARG</sequence>
<dbReference type="HAMAP" id="MF_00057">
    <property type="entry name" value="KdsB"/>
    <property type="match status" value="1"/>
</dbReference>
<dbReference type="Pfam" id="PF02348">
    <property type="entry name" value="CTP_transf_3"/>
    <property type="match status" value="1"/>
</dbReference>
<evidence type="ECO:0000256" key="1">
    <source>
        <dbReference type="ARBA" id="ARBA00004370"/>
    </source>
</evidence>
<dbReference type="Gene3D" id="3.90.550.10">
    <property type="entry name" value="Spore Coat Polysaccharide Biosynthesis Protein SpsA, Chain A"/>
    <property type="match status" value="1"/>
</dbReference>
<dbReference type="GO" id="GO:0016020">
    <property type="term" value="C:membrane"/>
    <property type="evidence" value="ECO:0007669"/>
    <property type="project" value="UniProtKB-SubCell"/>
</dbReference>
<dbReference type="PANTHER" id="PTHR42866:SF2">
    <property type="entry name" value="3-DEOXY-MANNO-OCTULOSONATE CYTIDYLYLTRANSFERASE, MITOCHONDRIAL"/>
    <property type="match status" value="1"/>
</dbReference>
<evidence type="ECO:0000256" key="2">
    <source>
        <dbReference type="ARBA" id="ARBA00022679"/>
    </source>
</evidence>
<dbReference type="CDD" id="cd02517">
    <property type="entry name" value="CMP-KDO-Synthetase"/>
    <property type="match status" value="1"/>
</dbReference>
<dbReference type="NCBIfam" id="NF003952">
    <property type="entry name" value="PRK05450.1-5"/>
    <property type="match status" value="1"/>
</dbReference>
<dbReference type="SUPFAM" id="SSF53448">
    <property type="entry name" value="Nucleotide-diphospho-sugar transferases"/>
    <property type="match status" value="1"/>
</dbReference>
<accession>A0A3B8WLI7</accession>
<feature type="non-terminal residue" evidence="5">
    <location>
        <position position="1"/>
    </location>
</feature>
<dbReference type="GO" id="GO:0009103">
    <property type="term" value="P:lipopolysaccharide biosynthetic process"/>
    <property type="evidence" value="ECO:0007669"/>
    <property type="project" value="UniProtKB-KW"/>
</dbReference>
<evidence type="ECO:0000256" key="4">
    <source>
        <dbReference type="ARBA" id="ARBA00022985"/>
    </source>
</evidence>
<dbReference type="PANTHER" id="PTHR42866">
    <property type="entry name" value="3-DEOXY-MANNO-OCTULOSONATE CYTIDYLYLTRANSFERASE"/>
    <property type="match status" value="1"/>
</dbReference>
<dbReference type="EMBL" id="DLYI01000154">
    <property type="protein sequence ID" value="HAC28508.1"/>
    <property type="molecule type" value="Genomic_DNA"/>
</dbReference>
<dbReference type="GO" id="GO:0044281">
    <property type="term" value="P:small molecule metabolic process"/>
    <property type="evidence" value="ECO:0007669"/>
    <property type="project" value="UniProtKB-ARBA"/>
</dbReference>
<dbReference type="FunFam" id="3.90.550.10:FF:000011">
    <property type="entry name" value="3-deoxy-manno-octulosonate cytidylyltransferase"/>
    <property type="match status" value="1"/>
</dbReference>
<keyword evidence="2 5" id="KW-0808">Transferase</keyword>
<organism evidence="5 6">
    <name type="scientific">Marinobacter nauticus</name>
    <name type="common">Marinobacter hydrocarbonoclasticus</name>
    <name type="synonym">Marinobacter aquaeolei</name>
    <dbReference type="NCBI Taxonomy" id="2743"/>
    <lineage>
        <taxon>Bacteria</taxon>
        <taxon>Pseudomonadati</taxon>
        <taxon>Pseudomonadota</taxon>
        <taxon>Gammaproteobacteria</taxon>
        <taxon>Pseudomonadales</taxon>
        <taxon>Marinobacteraceae</taxon>
        <taxon>Marinobacter</taxon>
    </lineage>
</organism>
<comment type="subcellular location">
    <subcellularLocation>
        <location evidence="1">Membrane</location>
    </subcellularLocation>
</comment>
<dbReference type="GO" id="GO:0005829">
    <property type="term" value="C:cytosol"/>
    <property type="evidence" value="ECO:0007669"/>
    <property type="project" value="TreeGrafter"/>
</dbReference>
<dbReference type="NCBIfam" id="TIGR00466">
    <property type="entry name" value="kdsB"/>
    <property type="match status" value="1"/>
</dbReference>
<name>A0A3B8WLI7_MARNT</name>
<dbReference type="InterPro" id="IPR029044">
    <property type="entry name" value="Nucleotide-diphossugar_trans"/>
</dbReference>
<keyword evidence="4" id="KW-0448">Lipopolysaccharide biosynthesis</keyword>
<evidence type="ECO:0000313" key="5">
    <source>
        <dbReference type="EMBL" id="HAC28508.1"/>
    </source>
</evidence>
<gene>
    <name evidence="5" type="ORF">DCF82_11935</name>
</gene>
<comment type="caution">
    <text evidence="5">The sequence shown here is derived from an EMBL/GenBank/DDBJ whole genome shotgun (WGS) entry which is preliminary data.</text>
</comment>
<dbReference type="AlphaFoldDB" id="A0A3B8WLI7"/>
<dbReference type="Proteomes" id="UP000261325">
    <property type="component" value="Unassembled WGS sequence"/>
</dbReference>
<evidence type="ECO:0000256" key="3">
    <source>
        <dbReference type="ARBA" id="ARBA00022695"/>
    </source>
</evidence>
<keyword evidence="3 5" id="KW-0548">Nucleotidyltransferase</keyword>